<dbReference type="KEGG" id="mlr:MELLADRAFT_30138"/>
<name>F4RBH9_MELLP</name>
<gene>
    <name evidence="2" type="ORF">MELLADRAFT_30138</name>
</gene>
<dbReference type="eggNOG" id="ENOG502T1A4">
    <property type="taxonomic scope" value="Eukaryota"/>
</dbReference>
<dbReference type="HOGENOM" id="CLU_042688_6_1_1"/>
<dbReference type="GO" id="GO:0016491">
    <property type="term" value="F:oxidoreductase activity"/>
    <property type="evidence" value="ECO:0007669"/>
    <property type="project" value="InterPro"/>
</dbReference>
<feature type="non-terminal residue" evidence="2">
    <location>
        <position position="1"/>
    </location>
</feature>
<dbReference type="RefSeq" id="XP_007406390.1">
    <property type="nucleotide sequence ID" value="XM_007406328.1"/>
</dbReference>
<dbReference type="VEuPathDB" id="FungiDB:MELLADRAFT_30138"/>
<dbReference type="PANTHER" id="PTHR34598">
    <property type="entry name" value="BLL6449 PROTEIN"/>
    <property type="match status" value="1"/>
</dbReference>
<organism evidence="3">
    <name type="scientific">Melampsora larici-populina (strain 98AG31 / pathotype 3-4-7)</name>
    <name type="common">Poplar leaf rust fungus</name>
    <dbReference type="NCBI Taxonomy" id="747676"/>
    <lineage>
        <taxon>Eukaryota</taxon>
        <taxon>Fungi</taxon>
        <taxon>Dikarya</taxon>
        <taxon>Basidiomycota</taxon>
        <taxon>Pucciniomycotina</taxon>
        <taxon>Pucciniomycetes</taxon>
        <taxon>Pucciniales</taxon>
        <taxon>Melampsoraceae</taxon>
        <taxon>Melampsora</taxon>
    </lineage>
</organism>
<reference evidence="3" key="1">
    <citation type="journal article" date="2011" name="Proc. Natl. Acad. Sci. U.S.A.">
        <title>Obligate biotrophy features unraveled by the genomic analysis of rust fungi.</title>
        <authorList>
            <person name="Duplessis S."/>
            <person name="Cuomo C.A."/>
            <person name="Lin Y.-C."/>
            <person name="Aerts A."/>
            <person name="Tisserant E."/>
            <person name="Veneault-Fourrey C."/>
            <person name="Joly D.L."/>
            <person name="Hacquard S."/>
            <person name="Amselem J."/>
            <person name="Cantarel B.L."/>
            <person name="Chiu R."/>
            <person name="Coutinho P.M."/>
            <person name="Feau N."/>
            <person name="Field M."/>
            <person name="Frey P."/>
            <person name="Gelhaye E."/>
            <person name="Goldberg J."/>
            <person name="Grabherr M.G."/>
            <person name="Kodira C.D."/>
            <person name="Kohler A."/>
            <person name="Kuees U."/>
            <person name="Lindquist E.A."/>
            <person name="Lucas S.M."/>
            <person name="Mago R."/>
            <person name="Mauceli E."/>
            <person name="Morin E."/>
            <person name="Murat C."/>
            <person name="Pangilinan J.L."/>
            <person name="Park R."/>
            <person name="Pearson M."/>
            <person name="Quesneville H."/>
            <person name="Rouhier N."/>
            <person name="Sakthikumar S."/>
            <person name="Salamov A.A."/>
            <person name="Schmutz J."/>
            <person name="Selles B."/>
            <person name="Shapiro H."/>
            <person name="Tanguay P."/>
            <person name="Tuskan G.A."/>
            <person name="Henrissat B."/>
            <person name="Van de Peer Y."/>
            <person name="Rouze P."/>
            <person name="Ellis J.G."/>
            <person name="Dodds P.N."/>
            <person name="Schein J.E."/>
            <person name="Zhong S."/>
            <person name="Hamelin R.C."/>
            <person name="Grigoriev I.V."/>
            <person name="Szabo L.J."/>
            <person name="Martin F."/>
        </authorList>
    </citation>
    <scope>NUCLEOTIDE SEQUENCE [LARGE SCALE GENOMIC DNA]</scope>
    <source>
        <strain evidence="3">98AG31 / pathotype 3-4-7</strain>
    </source>
</reference>
<dbReference type="AlphaFoldDB" id="F4RBH9"/>
<protein>
    <submittedName>
        <fullName evidence="2">Uncharacterized protein</fullName>
    </submittedName>
</protein>
<evidence type="ECO:0000256" key="1">
    <source>
        <dbReference type="ARBA" id="ARBA00023604"/>
    </source>
</evidence>
<evidence type="ECO:0000313" key="2">
    <source>
        <dbReference type="EMBL" id="EGG10089.1"/>
    </source>
</evidence>
<dbReference type="InterPro" id="IPR044053">
    <property type="entry name" value="AsaB-like"/>
</dbReference>
<dbReference type="EMBL" id="GL883095">
    <property type="protein sequence ID" value="EGG10089.1"/>
    <property type="molecule type" value="Genomic_DNA"/>
</dbReference>
<dbReference type="Proteomes" id="UP000001072">
    <property type="component" value="Unassembled WGS sequence"/>
</dbReference>
<dbReference type="InParanoid" id="F4RBH9"/>
<proteinExistence type="inferred from homology"/>
<keyword evidence="3" id="KW-1185">Reference proteome</keyword>
<comment type="similarity">
    <text evidence="1">Belongs to the asaB hydroxylase/desaturase family.</text>
</comment>
<sequence length="118" mass="13517">RLVVFNVWRPVKIVEDNPLAICYWDSIKEGDTSEFVLEPTSRANAIQTWNFKDHQKWAYLSNQKPEEAFVFMQHDSKGKGGHGVNVPHASVVLQGQEGKPSTRQSYEFRIAVIMDDEP</sequence>
<dbReference type="OrthoDB" id="412788at2759"/>
<dbReference type="PANTHER" id="PTHR34598:SF3">
    <property type="entry name" value="OXIDOREDUCTASE AN1597"/>
    <property type="match status" value="1"/>
</dbReference>
<accession>F4RBH9</accession>
<feature type="non-terminal residue" evidence="2">
    <location>
        <position position="118"/>
    </location>
</feature>
<evidence type="ECO:0000313" key="3">
    <source>
        <dbReference type="Proteomes" id="UP000001072"/>
    </source>
</evidence>
<dbReference type="GeneID" id="18927090"/>